<dbReference type="InParanoid" id="C1F8R4"/>
<dbReference type="InterPro" id="IPR013096">
    <property type="entry name" value="Cupin_2"/>
</dbReference>
<reference evidence="2 3" key="1">
    <citation type="journal article" date="2009" name="Appl. Environ. Microbiol.">
        <title>Three genomes from the phylum Acidobacteria provide insight into the lifestyles of these microorganisms in soils.</title>
        <authorList>
            <person name="Ward N.L."/>
            <person name="Challacombe J.F."/>
            <person name="Janssen P.H."/>
            <person name="Henrissat B."/>
            <person name="Coutinho P.M."/>
            <person name="Wu M."/>
            <person name="Xie G."/>
            <person name="Haft D.H."/>
            <person name="Sait M."/>
            <person name="Badger J."/>
            <person name="Barabote R.D."/>
            <person name="Bradley B."/>
            <person name="Brettin T.S."/>
            <person name="Brinkac L.M."/>
            <person name="Bruce D."/>
            <person name="Creasy T."/>
            <person name="Daugherty S.C."/>
            <person name="Davidsen T.M."/>
            <person name="DeBoy R.T."/>
            <person name="Detter J.C."/>
            <person name="Dodson R.J."/>
            <person name="Durkin A.S."/>
            <person name="Ganapathy A."/>
            <person name="Gwinn-Giglio M."/>
            <person name="Han C.S."/>
            <person name="Khouri H."/>
            <person name="Kiss H."/>
            <person name="Kothari S.P."/>
            <person name="Madupu R."/>
            <person name="Nelson K.E."/>
            <person name="Nelson W.C."/>
            <person name="Paulsen I."/>
            <person name="Penn K."/>
            <person name="Ren Q."/>
            <person name="Rosovitz M.J."/>
            <person name="Selengut J.D."/>
            <person name="Shrivastava S."/>
            <person name="Sullivan S.A."/>
            <person name="Tapia R."/>
            <person name="Thompson L.S."/>
            <person name="Watkins K.L."/>
            <person name="Yang Q."/>
            <person name="Yu C."/>
            <person name="Zafar N."/>
            <person name="Zhou L."/>
            <person name="Kuske C.R."/>
        </authorList>
    </citation>
    <scope>NUCLEOTIDE SEQUENCE [LARGE SCALE GENOMIC DNA]</scope>
    <source>
        <strain evidence="3">ATCC 51196 / DSM 11244 / BCRC 80197 / JCM 7670 / NBRC 15755 / NCIMB 13165 / 161</strain>
    </source>
</reference>
<dbReference type="Proteomes" id="UP000002207">
    <property type="component" value="Chromosome"/>
</dbReference>
<protein>
    <submittedName>
        <fullName evidence="2">Cupin domain protein</fullName>
    </submittedName>
</protein>
<dbReference type="SUPFAM" id="SSF51182">
    <property type="entry name" value="RmlC-like cupins"/>
    <property type="match status" value="1"/>
</dbReference>
<evidence type="ECO:0000259" key="1">
    <source>
        <dbReference type="Pfam" id="PF07883"/>
    </source>
</evidence>
<dbReference type="Pfam" id="PF07883">
    <property type="entry name" value="Cupin_2"/>
    <property type="match status" value="1"/>
</dbReference>
<sequence length="117" mass="12973">MEDMSPPRNGPPLHAHGFEEFFYITRGTFLFELDGEQTQVGPGDMMHARADVPHTFMNVSEEEGRMLIVARPGGIERYFAELAARMVHDASNTAAFAELAVEYGIRILGPPLAARKP</sequence>
<feature type="domain" description="Cupin type-2" evidence="1">
    <location>
        <begin position="6"/>
        <end position="69"/>
    </location>
</feature>
<keyword evidence="3" id="KW-1185">Reference proteome</keyword>
<accession>C1F8R4</accession>
<dbReference type="InterPro" id="IPR011051">
    <property type="entry name" value="RmlC_Cupin_sf"/>
</dbReference>
<evidence type="ECO:0000313" key="3">
    <source>
        <dbReference type="Proteomes" id="UP000002207"/>
    </source>
</evidence>
<name>C1F8R4_ACIC5</name>
<dbReference type="InterPro" id="IPR053146">
    <property type="entry name" value="QDO-like"/>
</dbReference>
<dbReference type="EMBL" id="CP001472">
    <property type="protein sequence ID" value="ACO31503.1"/>
    <property type="molecule type" value="Genomic_DNA"/>
</dbReference>
<dbReference type="AlphaFoldDB" id="C1F8R4"/>
<gene>
    <name evidence="2" type="ordered locus">ACP_0193</name>
</gene>
<proteinExistence type="predicted"/>
<dbReference type="eggNOG" id="COG0662">
    <property type="taxonomic scope" value="Bacteria"/>
</dbReference>
<dbReference type="InterPro" id="IPR014710">
    <property type="entry name" value="RmlC-like_jellyroll"/>
</dbReference>
<organism evidence="2 3">
    <name type="scientific">Acidobacterium capsulatum (strain ATCC 51196 / DSM 11244 / BCRC 80197 / JCM 7670 / NBRC 15755 / NCIMB 13165 / 161)</name>
    <dbReference type="NCBI Taxonomy" id="240015"/>
    <lineage>
        <taxon>Bacteria</taxon>
        <taxon>Pseudomonadati</taxon>
        <taxon>Acidobacteriota</taxon>
        <taxon>Terriglobia</taxon>
        <taxon>Terriglobales</taxon>
        <taxon>Acidobacteriaceae</taxon>
        <taxon>Acidobacterium</taxon>
    </lineage>
</organism>
<dbReference type="PANTHER" id="PTHR36440:SF1">
    <property type="entry name" value="PUTATIVE (AFU_ORTHOLOGUE AFUA_8G07350)-RELATED"/>
    <property type="match status" value="1"/>
</dbReference>
<dbReference type="PANTHER" id="PTHR36440">
    <property type="entry name" value="PUTATIVE (AFU_ORTHOLOGUE AFUA_8G07350)-RELATED"/>
    <property type="match status" value="1"/>
</dbReference>
<dbReference type="STRING" id="240015.ACP_0193"/>
<dbReference type="HOGENOM" id="CLU_103066_6_3_0"/>
<dbReference type="KEGG" id="aca:ACP_0193"/>
<dbReference type="Gene3D" id="2.60.120.10">
    <property type="entry name" value="Jelly Rolls"/>
    <property type="match status" value="1"/>
</dbReference>
<evidence type="ECO:0000313" key="2">
    <source>
        <dbReference type="EMBL" id="ACO31503.1"/>
    </source>
</evidence>